<evidence type="ECO:0000256" key="2">
    <source>
        <dbReference type="ARBA" id="ARBA00022722"/>
    </source>
</evidence>
<dbReference type="AlphaFoldDB" id="A0A376BUK5"/>
<dbReference type="HAMAP" id="MF_00378">
    <property type="entry name" value="Exonuc_7_L"/>
    <property type="match status" value="1"/>
</dbReference>
<evidence type="ECO:0000256" key="6">
    <source>
        <dbReference type="RuleBase" id="RU004355"/>
    </source>
</evidence>
<dbReference type="InterPro" id="IPR003753">
    <property type="entry name" value="Exonuc_VII_L"/>
</dbReference>
<evidence type="ECO:0000259" key="8">
    <source>
        <dbReference type="Pfam" id="PF13742"/>
    </source>
</evidence>
<evidence type="ECO:0000256" key="1">
    <source>
        <dbReference type="ARBA" id="ARBA00022490"/>
    </source>
</evidence>
<comment type="function">
    <text evidence="5">Bidirectionally degrades single-stranded DNA into large acid-insoluble oligonucleotides, which are then degraded further into small acid-soluble oligonucleotides.</text>
</comment>
<keyword evidence="2 5" id="KW-0540">Nuclease</keyword>
<comment type="similarity">
    <text evidence="5 6">Belongs to the XseA family.</text>
</comment>
<feature type="domain" description="Exonuclease VII large subunit C-terminal" evidence="7">
    <location>
        <begin position="126"/>
        <end position="343"/>
    </location>
</feature>
<keyword evidence="1 5" id="KW-0963">Cytoplasm</keyword>
<comment type="catalytic activity">
    <reaction evidence="5 6">
        <text>Exonucleolytic cleavage in either 5'- to 3'- or 3'- to 5'-direction to yield nucleoside 5'-phosphates.</text>
        <dbReference type="EC" id="3.1.11.6"/>
    </reaction>
</comment>
<evidence type="ECO:0000256" key="3">
    <source>
        <dbReference type="ARBA" id="ARBA00022801"/>
    </source>
</evidence>
<dbReference type="Proteomes" id="UP000254209">
    <property type="component" value="Unassembled WGS sequence"/>
</dbReference>
<dbReference type="EMBL" id="UFSO01000003">
    <property type="protein sequence ID" value="SSY80034.1"/>
    <property type="molecule type" value="Genomic_DNA"/>
</dbReference>
<feature type="domain" description="OB-fold nucleic acid binding" evidence="8">
    <location>
        <begin position="10"/>
        <end position="103"/>
    </location>
</feature>
<dbReference type="GO" id="GO:0005737">
    <property type="term" value="C:cytoplasm"/>
    <property type="evidence" value="ECO:0007669"/>
    <property type="project" value="UniProtKB-SubCell"/>
</dbReference>
<dbReference type="Pfam" id="PF13742">
    <property type="entry name" value="tRNA_anti_2"/>
    <property type="match status" value="1"/>
</dbReference>
<dbReference type="InterPro" id="IPR020579">
    <property type="entry name" value="Exonuc_VII_lsu_C"/>
</dbReference>
<dbReference type="GO" id="GO:0009318">
    <property type="term" value="C:exodeoxyribonuclease VII complex"/>
    <property type="evidence" value="ECO:0007669"/>
    <property type="project" value="UniProtKB-UniRule"/>
</dbReference>
<protein>
    <recommendedName>
        <fullName evidence="5">Exodeoxyribonuclease 7 large subunit</fullName>
        <ecNumber evidence="5">3.1.11.6</ecNumber>
    </recommendedName>
    <alternativeName>
        <fullName evidence="5">Exodeoxyribonuclease VII large subunit</fullName>
        <shortName evidence="5">Exonuclease VII large subunit</shortName>
    </alternativeName>
</protein>
<reference evidence="9 10" key="1">
    <citation type="submission" date="2018-06" db="EMBL/GenBank/DDBJ databases">
        <authorList>
            <consortium name="Pathogen Informatics"/>
            <person name="Doyle S."/>
        </authorList>
    </citation>
    <scope>NUCLEOTIDE SEQUENCE [LARGE SCALE GENOMIC DNA]</scope>
    <source>
        <strain evidence="9 10">NCTC10283</strain>
    </source>
</reference>
<evidence type="ECO:0000313" key="10">
    <source>
        <dbReference type="Proteomes" id="UP000254209"/>
    </source>
</evidence>
<accession>A0A376BUK5</accession>
<dbReference type="RefSeq" id="WP_034293026.1">
    <property type="nucleotide sequence ID" value="NZ_CP091519.2"/>
</dbReference>
<dbReference type="Gene3D" id="2.40.50.1010">
    <property type="match status" value="1"/>
</dbReference>
<dbReference type="PANTHER" id="PTHR30008">
    <property type="entry name" value="EXODEOXYRIBONUCLEASE 7 LARGE SUBUNIT"/>
    <property type="match status" value="1"/>
</dbReference>
<evidence type="ECO:0000259" key="7">
    <source>
        <dbReference type="Pfam" id="PF02601"/>
    </source>
</evidence>
<sequence>MTDLFSPAPLTVSELNAIARQILENQLDGLWISGEISNLTRATSGHYYFALKDATAQVRCALFRHTAARLATPLKDGDHIELTGKISIYEARGEYQITVNDIRTLGLGDLYLRYEKLKNTLQNEGLFDQTRKRRLPENPRTIGIVTSLAAAALRDVLTTLKRRAPHIPIIVYPTAVQGSGSEYQIAQAIESANKHAQADVLIICRGGGSMEDLWAFNEEIVAQTIAASPIPTVSGVGHETDFTLADFAADLRAPTPTAAAELASPNFAETQRKIKQLHEKLHHSLQQRYQNASQKLDFLNKQLRHPREKLNSQKQQITQFQAALNQQIQHTLAQQHARLQHSTAVLHALSPYNILQRGYSMVQTPRGELITSAAQLKAGQKVRLIFADGERDVRVEKTQHNLDLFD</sequence>
<dbReference type="STRING" id="1120980.GCA_000745955_01401"/>
<dbReference type="NCBIfam" id="TIGR00237">
    <property type="entry name" value="xseA"/>
    <property type="match status" value="1"/>
</dbReference>
<organism evidence="9 10">
    <name type="scientific">Alysiella crassa</name>
    <dbReference type="NCBI Taxonomy" id="153491"/>
    <lineage>
        <taxon>Bacteria</taxon>
        <taxon>Pseudomonadati</taxon>
        <taxon>Pseudomonadota</taxon>
        <taxon>Betaproteobacteria</taxon>
        <taxon>Neisseriales</taxon>
        <taxon>Neisseriaceae</taxon>
        <taxon>Alysiella</taxon>
    </lineage>
</organism>
<name>A0A376BUK5_9NEIS</name>
<dbReference type="CDD" id="cd04489">
    <property type="entry name" value="ExoVII_LU_OBF"/>
    <property type="match status" value="1"/>
</dbReference>
<evidence type="ECO:0000256" key="5">
    <source>
        <dbReference type="HAMAP-Rule" id="MF_00378"/>
    </source>
</evidence>
<keyword evidence="3 5" id="KW-0378">Hydrolase</keyword>
<comment type="subcellular location">
    <subcellularLocation>
        <location evidence="5 6">Cytoplasm</location>
    </subcellularLocation>
</comment>
<dbReference type="InterPro" id="IPR025824">
    <property type="entry name" value="OB-fold_nuc-bd_dom"/>
</dbReference>
<dbReference type="EC" id="3.1.11.6" evidence="5"/>
<comment type="subunit">
    <text evidence="5">Heterooligomer composed of large and small subunits.</text>
</comment>
<proteinExistence type="inferred from homology"/>
<gene>
    <name evidence="5 9" type="primary">xseA</name>
    <name evidence="9" type="ORF">NCTC10283_01588</name>
</gene>
<keyword evidence="10" id="KW-1185">Reference proteome</keyword>
<dbReference type="OrthoDB" id="9802795at2"/>
<evidence type="ECO:0000313" key="9">
    <source>
        <dbReference type="EMBL" id="SSY80034.1"/>
    </source>
</evidence>
<keyword evidence="4 5" id="KW-0269">Exonuclease</keyword>
<dbReference type="GO" id="GO:0003676">
    <property type="term" value="F:nucleic acid binding"/>
    <property type="evidence" value="ECO:0007669"/>
    <property type="project" value="InterPro"/>
</dbReference>
<dbReference type="GO" id="GO:0008855">
    <property type="term" value="F:exodeoxyribonuclease VII activity"/>
    <property type="evidence" value="ECO:0007669"/>
    <property type="project" value="UniProtKB-UniRule"/>
</dbReference>
<dbReference type="Pfam" id="PF02601">
    <property type="entry name" value="Exonuc_VII_L"/>
    <property type="match status" value="1"/>
</dbReference>
<evidence type="ECO:0000256" key="4">
    <source>
        <dbReference type="ARBA" id="ARBA00022839"/>
    </source>
</evidence>
<dbReference type="GO" id="GO:0006308">
    <property type="term" value="P:DNA catabolic process"/>
    <property type="evidence" value="ECO:0007669"/>
    <property type="project" value="UniProtKB-UniRule"/>
</dbReference>
<dbReference type="PANTHER" id="PTHR30008:SF0">
    <property type="entry name" value="EXODEOXYRIBONUCLEASE 7 LARGE SUBUNIT"/>
    <property type="match status" value="1"/>
</dbReference>